<keyword evidence="3" id="KW-1185">Reference proteome</keyword>
<organism evidence="2 3">
    <name type="scientific">Candidatus Nitrosacidococcus tergens</name>
    <dbReference type="NCBI Taxonomy" id="553981"/>
    <lineage>
        <taxon>Bacteria</taxon>
        <taxon>Pseudomonadati</taxon>
        <taxon>Pseudomonadota</taxon>
        <taxon>Gammaproteobacteria</taxon>
        <taxon>Chromatiales</taxon>
        <taxon>Chromatiaceae</taxon>
        <taxon>Candidatus Nitrosacidococcus</taxon>
    </lineage>
</organism>
<keyword evidence="1" id="KW-0812">Transmembrane</keyword>
<reference evidence="2 3" key="1">
    <citation type="submission" date="2020-03" db="EMBL/GenBank/DDBJ databases">
        <authorList>
            <person name="Picone N."/>
        </authorList>
    </citation>
    <scope>NUCLEOTIDE SEQUENCE [LARGE SCALE GENOMIC DNA]</scope>
    <source>
        <strain evidence="2">NSCAC1</strain>
    </source>
</reference>
<protein>
    <submittedName>
        <fullName evidence="2">Uncharacterized protein</fullName>
    </submittedName>
</protein>
<keyword evidence="1" id="KW-1133">Transmembrane helix</keyword>
<dbReference type="Proteomes" id="UP000516072">
    <property type="component" value="Chromosome"/>
</dbReference>
<name>A0A7G1Q713_9GAMM</name>
<sequence length="47" mass="5253">MEEVAKGNKKSPPRVKLPIVLIIFSMSFLLSYIIIIPILQLLTAGQK</sequence>
<gene>
    <name evidence="2" type="ORF">NSCAC_0038</name>
</gene>
<keyword evidence="1" id="KW-0472">Membrane</keyword>
<feature type="transmembrane region" description="Helical" evidence="1">
    <location>
        <begin position="20"/>
        <end position="42"/>
    </location>
</feature>
<evidence type="ECO:0000256" key="1">
    <source>
        <dbReference type="SAM" id="Phobius"/>
    </source>
</evidence>
<proteinExistence type="predicted"/>
<dbReference type="EMBL" id="LR778175">
    <property type="protein sequence ID" value="CAB1274176.1"/>
    <property type="molecule type" value="Genomic_DNA"/>
</dbReference>
<dbReference type="KEGG" id="ntg:NSCAC_0038"/>
<evidence type="ECO:0000313" key="3">
    <source>
        <dbReference type="Proteomes" id="UP000516072"/>
    </source>
</evidence>
<dbReference type="AlphaFoldDB" id="A0A7G1Q713"/>
<accession>A0A7G1Q713</accession>
<evidence type="ECO:0000313" key="2">
    <source>
        <dbReference type="EMBL" id="CAB1274176.1"/>
    </source>
</evidence>